<evidence type="ECO:0000313" key="2">
    <source>
        <dbReference type="Proteomes" id="UP000248198"/>
    </source>
</evidence>
<organism evidence="1 2">
    <name type="scientific">Pedobacter nutrimenti</name>
    <dbReference type="NCBI Taxonomy" id="1241337"/>
    <lineage>
        <taxon>Bacteria</taxon>
        <taxon>Pseudomonadati</taxon>
        <taxon>Bacteroidota</taxon>
        <taxon>Sphingobacteriia</taxon>
        <taxon>Sphingobacteriales</taxon>
        <taxon>Sphingobacteriaceae</taxon>
        <taxon>Pedobacter</taxon>
    </lineage>
</organism>
<evidence type="ECO:0000313" key="1">
    <source>
        <dbReference type="EMBL" id="PYF69368.1"/>
    </source>
</evidence>
<comment type="caution">
    <text evidence="1">The sequence shown here is derived from an EMBL/GenBank/DDBJ whole genome shotgun (WGS) entry which is preliminary data.</text>
</comment>
<protein>
    <submittedName>
        <fullName evidence="1">Uncharacterized protein</fullName>
    </submittedName>
</protein>
<sequence>MEAREHYIKVVESLRLLSSSYEDQKKYLPDFADVPDDVTSSFENAFILIPSLIEKGEFSYKAIASIIRVYNKMEWCLRNVDLDDFSNMEWNKLRELSKETLSVLDEPIQQPNMKYI</sequence>
<reference evidence="1 2" key="1">
    <citation type="submission" date="2018-06" db="EMBL/GenBank/DDBJ databases">
        <title>Genomic Encyclopedia of Archaeal and Bacterial Type Strains, Phase II (KMG-II): from individual species to whole genera.</title>
        <authorList>
            <person name="Goeker M."/>
        </authorList>
    </citation>
    <scope>NUCLEOTIDE SEQUENCE [LARGE SCALE GENOMIC DNA]</scope>
    <source>
        <strain evidence="1 2">DSM 27372</strain>
    </source>
</reference>
<name>A0A318U9J7_9SPHI</name>
<keyword evidence="2" id="KW-1185">Reference proteome</keyword>
<proteinExistence type="predicted"/>
<dbReference type="AlphaFoldDB" id="A0A318U9J7"/>
<dbReference type="RefSeq" id="WP_110834336.1">
    <property type="nucleotide sequence ID" value="NZ_QKLU01000010.1"/>
</dbReference>
<dbReference type="Proteomes" id="UP000248198">
    <property type="component" value="Unassembled WGS sequence"/>
</dbReference>
<accession>A0A318U9J7</accession>
<dbReference type="OrthoDB" id="769331at2"/>
<gene>
    <name evidence="1" type="ORF">B0O44_1106</name>
</gene>
<dbReference type="EMBL" id="QKLU01000010">
    <property type="protein sequence ID" value="PYF69368.1"/>
    <property type="molecule type" value="Genomic_DNA"/>
</dbReference>